<evidence type="ECO:0000256" key="1">
    <source>
        <dbReference type="ARBA" id="ARBA00022801"/>
    </source>
</evidence>
<dbReference type="InterPro" id="IPR000330">
    <property type="entry name" value="SNF2_N"/>
</dbReference>
<dbReference type="Pfam" id="PF00271">
    <property type="entry name" value="Helicase_C"/>
    <property type="match status" value="1"/>
</dbReference>
<dbReference type="PROSITE" id="PS51194">
    <property type="entry name" value="HELICASE_CTER"/>
    <property type="match status" value="1"/>
</dbReference>
<evidence type="ECO:0000259" key="4">
    <source>
        <dbReference type="PROSITE" id="PS51194"/>
    </source>
</evidence>
<organism evidence="5 6">
    <name type="scientific">Ruficoccus amylovorans</name>
    <dbReference type="NCBI Taxonomy" id="1804625"/>
    <lineage>
        <taxon>Bacteria</taxon>
        <taxon>Pseudomonadati</taxon>
        <taxon>Verrucomicrobiota</taxon>
        <taxon>Opitutia</taxon>
        <taxon>Puniceicoccales</taxon>
        <taxon>Cerasicoccaceae</taxon>
        <taxon>Ruficoccus</taxon>
    </lineage>
</organism>
<dbReference type="PROSITE" id="PS51192">
    <property type="entry name" value="HELICASE_ATP_BIND_1"/>
    <property type="match status" value="1"/>
</dbReference>
<protein>
    <submittedName>
        <fullName evidence="5">DEAD/DEAH box helicase</fullName>
    </submittedName>
</protein>
<dbReference type="Proteomes" id="UP000546464">
    <property type="component" value="Unassembled WGS sequence"/>
</dbReference>
<comment type="caution">
    <text evidence="5">The sequence shown here is derived from an EMBL/GenBank/DDBJ whole genome shotgun (WGS) entry which is preliminary data.</text>
</comment>
<dbReference type="RefSeq" id="WP_185675743.1">
    <property type="nucleotide sequence ID" value="NZ_JACHVB010000034.1"/>
</dbReference>
<dbReference type="Gene3D" id="3.40.50.300">
    <property type="entry name" value="P-loop containing nucleotide triphosphate hydrolases"/>
    <property type="match status" value="1"/>
</dbReference>
<gene>
    <name evidence="5" type="ORF">H5P28_10945</name>
</gene>
<evidence type="ECO:0000259" key="3">
    <source>
        <dbReference type="PROSITE" id="PS51192"/>
    </source>
</evidence>
<dbReference type="Pfam" id="PF00176">
    <property type="entry name" value="SNF2-rel_dom"/>
    <property type="match status" value="1"/>
</dbReference>
<dbReference type="EMBL" id="JACHVB010000034">
    <property type="protein sequence ID" value="MBC2594778.1"/>
    <property type="molecule type" value="Genomic_DNA"/>
</dbReference>
<dbReference type="InterPro" id="IPR014001">
    <property type="entry name" value="Helicase_ATP-bd"/>
</dbReference>
<dbReference type="InterPro" id="IPR027417">
    <property type="entry name" value="P-loop_NTPase"/>
</dbReference>
<evidence type="ECO:0000313" key="6">
    <source>
        <dbReference type="Proteomes" id="UP000546464"/>
    </source>
</evidence>
<keyword evidence="6" id="KW-1185">Reference proteome</keyword>
<dbReference type="GO" id="GO:0016787">
    <property type="term" value="F:hydrolase activity"/>
    <property type="evidence" value="ECO:0007669"/>
    <property type="project" value="UniProtKB-KW"/>
</dbReference>
<feature type="region of interest" description="Disordered" evidence="2">
    <location>
        <begin position="111"/>
        <end position="148"/>
    </location>
</feature>
<name>A0A842HFG0_9BACT</name>
<keyword evidence="5" id="KW-0347">Helicase</keyword>
<feature type="domain" description="Helicase ATP-binding" evidence="3">
    <location>
        <begin position="394"/>
        <end position="548"/>
    </location>
</feature>
<dbReference type="InterPro" id="IPR049730">
    <property type="entry name" value="SNF2/RAD54-like_C"/>
</dbReference>
<dbReference type="GO" id="GO:0004386">
    <property type="term" value="F:helicase activity"/>
    <property type="evidence" value="ECO:0007669"/>
    <property type="project" value="UniProtKB-KW"/>
</dbReference>
<dbReference type="InterPro" id="IPR038718">
    <property type="entry name" value="SNF2-like_sf"/>
</dbReference>
<proteinExistence type="predicted"/>
<dbReference type="SMART" id="SM00487">
    <property type="entry name" value="DEXDc"/>
    <property type="match status" value="1"/>
</dbReference>
<dbReference type="AlphaFoldDB" id="A0A842HFG0"/>
<dbReference type="Gene3D" id="3.40.50.10810">
    <property type="entry name" value="Tandem AAA-ATPase domain"/>
    <property type="match status" value="1"/>
</dbReference>
<dbReference type="SMART" id="SM00490">
    <property type="entry name" value="HELICc"/>
    <property type="match status" value="1"/>
</dbReference>
<dbReference type="InterPro" id="IPR001650">
    <property type="entry name" value="Helicase_C-like"/>
</dbReference>
<dbReference type="GO" id="GO:0005524">
    <property type="term" value="F:ATP binding"/>
    <property type="evidence" value="ECO:0007669"/>
    <property type="project" value="InterPro"/>
</dbReference>
<feature type="domain" description="Helicase C-terminal" evidence="4">
    <location>
        <begin position="670"/>
        <end position="831"/>
    </location>
</feature>
<accession>A0A842HFG0</accession>
<dbReference type="CDD" id="cd18793">
    <property type="entry name" value="SF2_C_SNF"/>
    <property type="match status" value="1"/>
</dbReference>
<reference evidence="5 6" key="1">
    <citation type="submission" date="2020-07" db="EMBL/GenBank/DDBJ databases">
        <authorList>
            <person name="Feng X."/>
        </authorList>
    </citation>
    <scope>NUCLEOTIDE SEQUENCE [LARGE SCALE GENOMIC DNA]</scope>
    <source>
        <strain evidence="5 6">JCM31066</strain>
    </source>
</reference>
<keyword evidence="1" id="KW-0378">Hydrolase</keyword>
<evidence type="ECO:0000256" key="2">
    <source>
        <dbReference type="SAM" id="MobiDB-lite"/>
    </source>
</evidence>
<evidence type="ECO:0000313" key="5">
    <source>
        <dbReference type="EMBL" id="MBC2594778.1"/>
    </source>
</evidence>
<keyword evidence="5" id="KW-0547">Nucleotide-binding</keyword>
<sequence length="843" mass="95239">MDCRSAKRLYSSDALEVWFRKLCQDWERAFSEGQLREGRACYRDGGIREIELTAEDAIIHGSWRDEESYAVIEWNHNKLHVRGSTEDISRGKCLAAAGLYEIEELIAEEISPLPTERPKTVTTSDDEKPAAESSNGDSPPVPSEGTPILSDTRELQLDFSASELGLDFAVYWLDNNVKVAALGEDALTGDSLSAADREKLIRLANFARKAGFRFSGETNRYLLARLDEVPGFLTNELPRWRKYFACLLTPDALALKNGIRDLDISAQAHEINGEAFELNWRFELDGENISELAAQNRFFRGESLVFLKGRGLVRVNKRQTEALADWRSSLNQQGNGVLPLYLLCSLFGREEVKLDLSEGLDSWRRRLTSPGSDKKDKLLPILRPYQRHGCHWLAHLCANGCHGLLADEMGLGKTLQILSLLVAHPVAGKRSIIVCPASVVPVWQSELRKFFPDQVCRILRKDENFSVSDEPCLWIASYTQLRRHKPQLDQVNFGYAVLDEAQYIKNPEAKVTQACMSIRAEHRIAMTGTPLENRFLDLWTIFRFLMPGLLGSRRRFEEHYQADPEGFMKKVGVQIAPFVLRRTKDKVLKELPGKVESDLVCSMTELQRRLYAQLAEEGVARMGDNLGEYTAENTFSLLTLLTRLRQVSCDPGLLPWMKQTDWQQSGKLLTLVDRLREVVASGHKAVVFSQFVSFLDRVKLMLDIELPGLELHTLTGKTADRAKPVEAFQSTKNPAVMLVSLRAGGTGVTLHSADYVFLLDPWWNPAVENQAIDRVHRIGQRKTVFVYRLVTAGTVEDRVQQLKSSKRFLFEETMRAAPGGADFTQYFHSLHELIDLLPDKGGD</sequence>
<keyword evidence="5" id="KW-0067">ATP-binding</keyword>
<dbReference type="PANTHER" id="PTHR10799">
    <property type="entry name" value="SNF2/RAD54 HELICASE FAMILY"/>
    <property type="match status" value="1"/>
</dbReference>
<dbReference type="SUPFAM" id="SSF52540">
    <property type="entry name" value="P-loop containing nucleoside triphosphate hydrolases"/>
    <property type="match status" value="2"/>
</dbReference>